<keyword evidence="1" id="KW-0472">Membrane</keyword>
<dbReference type="AlphaFoldDB" id="A0A3E1Q8K8"/>
<dbReference type="RefSeq" id="WP_117160413.1">
    <property type="nucleotide sequence ID" value="NZ_QVID01000002.1"/>
</dbReference>
<keyword evidence="3" id="KW-1185">Reference proteome</keyword>
<proteinExistence type="predicted"/>
<name>A0A3E1Q8K8_9FLAO</name>
<feature type="transmembrane region" description="Helical" evidence="1">
    <location>
        <begin position="127"/>
        <end position="151"/>
    </location>
</feature>
<dbReference type="Proteomes" id="UP000261082">
    <property type="component" value="Unassembled WGS sequence"/>
</dbReference>
<gene>
    <name evidence="2" type="ORF">DZ858_14715</name>
</gene>
<comment type="caution">
    <text evidence="2">The sequence shown here is derived from an EMBL/GenBank/DDBJ whole genome shotgun (WGS) entry which is preliminary data.</text>
</comment>
<evidence type="ECO:0000313" key="2">
    <source>
        <dbReference type="EMBL" id="RFN58466.1"/>
    </source>
</evidence>
<keyword evidence="1" id="KW-0812">Transmembrane</keyword>
<evidence type="ECO:0000256" key="1">
    <source>
        <dbReference type="SAM" id="Phobius"/>
    </source>
</evidence>
<feature type="transmembrane region" description="Helical" evidence="1">
    <location>
        <begin position="37"/>
        <end position="58"/>
    </location>
</feature>
<accession>A0A3E1Q8K8</accession>
<keyword evidence="1" id="KW-1133">Transmembrane helix</keyword>
<dbReference type="EMBL" id="QVID01000002">
    <property type="protein sequence ID" value="RFN58466.1"/>
    <property type="molecule type" value="Genomic_DNA"/>
</dbReference>
<reference evidence="2 3" key="1">
    <citation type="journal article" date="2007" name="Int. J. Syst. Evol. Microbiol.">
        <title>Marixanthomonas ophiurae gen. nov., sp. nov., a marine bacterium of the family Flavobacteriaceae isolated from a deep-sea brittle star.</title>
        <authorList>
            <person name="Romanenko L.A."/>
            <person name="Uchino M."/>
            <person name="Frolova G.M."/>
            <person name="Mikhailov V.V."/>
        </authorList>
    </citation>
    <scope>NUCLEOTIDE SEQUENCE [LARGE SCALE GENOMIC DNA]</scope>
    <source>
        <strain evidence="2 3">KMM 3046</strain>
    </source>
</reference>
<sequence>MDELELLKKDWQKREQELPKLSYSDIYKMLLKKSSSIVKWIFYISIVEIVLWTVLALVTPNVSENFKISNQINDAMGLHNILIAINIINYLVFGLFIYLFYKNHRNIKITDSVKELMKNILKTRKTVKYFVIYNVGANALIMLAINIYYYLNKDHLFALMSEKYEGFSNISQESFASVFFLAQFVIGLLFIGLIILFYRVVYGILLRRLNRNYKELKKIEM</sequence>
<organism evidence="2 3">
    <name type="scientific">Marixanthomonas ophiurae</name>
    <dbReference type="NCBI Taxonomy" id="387659"/>
    <lineage>
        <taxon>Bacteria</taxon>
        <taxon>Pseudomonadati</taxon>
        <taxon>Bacteroidota</taxon>
        <taxon>Flavobacteriia</taxon>
        <taxon>Flavobacteriales</taxon>
        <taxon>Flavobacteriaceae</taxon>
        <taxon>Marixanthomonas</taxon>
    </lineage>
</organism>
<dbReference type="OrthoDB" id="709028at2"/>
<evidence type="ECO:0000313" key="3">
    <source>
        <dbReference type="Proteomes" id="UP000261082"/>
    </source>
</evidence>
<feature type="transmembrane region" description="Helical" evidence="1">
    <location>
        <begin position="78"/>
        <end position="101"/>
    </location>
</feature>
<feature type="transmembrane region" description="Helical" evidence="1">
    <location>
        <begin position="175"/>
        <end position="201"/>
    </location>
</feature>
<protein>
    <submittedName>
        <fullName evidence="2">Uncharacterized protein</fullName>
    </submittedName>
</protein>